<dbReference type="EMBL" id="GBXM01083615">
    <property type="protein sequence ID" value="JAH24962.1"/>
    <property type="molecule type" value="Transcribed_RNA"/>
</dbReference>
<accession>A0A0E9R858</accession>
<proteinExistence type="predicted"/>
<protein>
    <submittedName>
        <fullName evidence="1">Uncharacterized protein</fullName>
    </submittedName>
</protein>
<reference evidence="1" key="1">
    <citation type="submission" date="2014-11" db="EMBL/GenBank/DDBJ databases">
        <authorList>
            <person name="Amaro Gonzalez C."/>
        </authorList>
    </citation>
    <scope>NUCLEOTIDE SEQUENCE</scope>
</reference>
<evidence type="ECO:0000313" key="1">
    <source>
        <dbReference type="EMBL" id="JAH24962.1"/>
    </source>
</evidence>
<organism evidence="1">
    <name type="scientific">Anguilla anguilla</name>
    <name type="common">European freshwater eel</name>
    <name type="synonym">Muraena anguilla</name>
    <dbReference type="NCBI Taxonomy" id="7936"/>
    <lineage>
        <taxon>Eukaryota</taxon>
        <taxon>Metazoa</taxon>
        <taxon>Chordata</taxon>
        <taxon>Craniata</taxon>
        <taxon>Vertebrata</taxon>
        <taxon>Euteleostomi</taxon>
        <taxon>Actinopterygii</taxon>
        <taxon>Neopterygii</taxon>
        <taxon>Teleostei</taxon>
        <taxon>Anguilliformes</taxon>
        <taxon>Anguillidae</taxon>
        <taxon>Anguilla</taxon>
    </lineage>
</organism>
<name>A0A0E9R858_ANGAN</name>
<dbReference type="AlphaFoldDB" id="A0A0E9R858"/>
<sequence length="39" mass="4445">MQARLAATIDLENISQVKMPWLQIQSVSPAVKKEGDERY</sequence>
<reference evidence="1" key="2">
    <citation type="journal article" date="2015" name="Fish Shellfish Immunol.">
        <title>Early steps in the European eel (Anguilla anguilla)-Vibrio vulnificus interaction in the gills: Role of the RtxA13 toxin.</title>
        <authorList>
            <person name="Callol A."/>
            <person name="Pajuelo D."/>
            <person name="Ebbesson L."/>
            <person name="Teles M."/>
            <person name="MacKenzie S."/>
            <person name="Amaro C."/>
        </authorList>
    </citation>
    <scope>NUCLEOTIDE SEQUENCE</scope>
</reference>